<evidence type="ECO:0000313" key="3">
    <source>
        <dbReference type="EMBL" id="MFC3127553.1"/>
    </source>
</evidence>
<comment type="caution">
    <text evidence="3">The sequence shown here is derived from an EMBL/GenBank/DDBJ whole genome shotgun (WGS) entry which is preliminary data.</text>
</comment>
<evidence type="ECO:0000259" key="1">
    <source>
        <dbReference type="Pfam" id="PF10979"/>
    </source>
</evidence>
<evidence type="ECO:0000313" key="4">
    <source>
        <dbReference type="Proteomes" id="UP001595593"/>
    </source>
</evidence>
<reference evidence="4" key="1">
    <citation type="journal article" date="2019" name="Int. J. Syst. Evol. Microbiol.">
        <title>The Global Catalogue of Microorganisms (GCM) 10K type strain sequencing project: providing services to taxonomists for standard genome sequencing and annotation.</title>
        <authorList>
            <consortium name="The Broad Institute Genomics Platform"/>
            <consortium name="The Broad Institute Genome Sequencing Center for Infectious Disease"/>
            <person name="Wu L."/>
            <person name="Ma J."/>
        </authorList>
    </citation>
    <scope>NUCLEOTIDE SEQUENCE [LARGE SCALE GENOMIC DNA]</scope>
    <source>
        <strain evidence="4">KCTC 52094</strain>
    </source>
</reference>
<sequence>MSQAVEVEKVKVRIRALLAKTISNGCTEAEALAAADMVGRLMSLYTLSMDEVLLREASCVQKSVAFGGIRRRPIDGCVPSLARFCDCKVWITRENGLGQYIFFGHETDVAMALYLYAVIARGMAHEARLFKEALAVKAPVLRRQRLRAYQCGIANRISDRLEDMLRLRQNDISAARSDGGALVIMKQDLVEAAFRDISIRLVAGRTRQVHSDSSFRQGYNAGDRINLNRPLREEAPSRLR</sequence>
<gene>
    <name evidence="3" type="ORF">ACFOD4_21020</name>
</gene>
<dbReference type="InterPro" id="IPR024498">
    <property type="entry name" value="DUF2786"/>
</dbReference>
<evidence type="ECO:0000259" key="2">
    <source>
        <dbReference type="Pfam" id="PF23771"/>
    </source>
</evidence>
<dbReference type="RefSeq" id="WP_379599662.1">
    <property type="nucleotide sequence ID" value="NZ_JBHRTN010000029.1"/>
</dbReference>
<feature type="domain" description="DUF2786" evidence="1">
    <location>
        <begin position="9"/>
        <end position="49"/>
    </location>
</feature>
<dbReference type="Pfam" id="PF23771">
    <property type="entry name" value="DUF7168"/>
    <property type="match status" value="1"/>
</dbReference>
<dbReference type="Pfam" id="PF10979">
    <property type="entry name" value="DUF2786"/>
    <property type="match status" value="1"/>
</dbReference>
<accession>A0ABV7G7N7</accession>
<dbReference type="InterPro" id="IPR055592">
    <property type="entry name" value="DUF7168"/>
</dbReference>
<dbReference type="Proteomes" id="UP001595593">
    <property type="component" value="Unassembled WGS sequence"/>
</dbReference>
<keyword evidence="4" id="KW-1185">Reference proteome</keyword>
<feature type="domain" description="DUF7168" evidence="2">
    <location>
        <begin position="70"/>
        <end position="177"/>
    </location>
</feature>
<dbReference type="EMBL" id="JBHRTN010000029">
    <property type="protein sequence ID" value="MFC3127553.1"/>
    <property type="molecule type" value="Genomic_DNA"/>
</dbReference>
<protein>
    <submittedName>
        <fullName evidence="3">DUF2786 domain-containing protein</fullName>
    </submittedName>
</protein>
<proteinExistence type="predicted"/>
<organism evidence="3 4">
    <name type="scientific">Teichococcus globiformis</name>
    <dbReference type="NCBI Taxonomy" id="2307229"/>
    <lineage>
        <taxon>Bacteria</taxon>
        <taxon>Pseudomonadati</taxon>
        <taxon>Pseudomonadota</taxon>
        <taxon>Alphaproteobacteria</taxon>
        <taxon>Acetobacterales</taxon>
        <taxon>Roseomonadaceae</taxon>
        <taxon>Roseomonas</taxon>
    </lineage>
</organism>
<name>A0ABV7G7N7_9PROT</name>